<dbReference type="AlphaFoldDB" id="A0AB33WUE9"/>
<dbReference type="RefSeq" id="WP_009049501.1">
    <property type="nucleotide sequence ID" value="NZ_CM001490.1"/>
</dbReference>
<name>A0AB33WUE9_9PSED</name>
<evidence type="ECO:0000313" key="1">
    <source>
        <dbReference type="EMBL" id="EIM16751.1"/>
    </source>
</evidence>
<dbReference type="Proteomes" id="UP000003790">
    <property type="component" value="Chromosome"/>
</dbReference>
<reference evidence="1 2" key="1">
    <citation type="journal article" date="2012" name="PLoS Genet.">
        <title>Comparative Genomics of Plant-Associated Pseudomonas spp.: Insights into Diversity and Inheritance of Traits Involved in Multitrophic Interactions.</title>
        <authorList>
            <person name="Loper J.E."/>
            <person name="Hassan K.A."/>
            <person name="Mavrodi D.V."/>
            <person name="Davis E.W.II."/>
            <person name="Lim C.K."/>
            <person name="Shaffer B.T."/>
            <person name="Elbourne L.D."/>
            <person name="Stockwell V.O."/>
            <person name="Hartney S.L."/>
            <person name="Breakwell K."/>
            <person name="Henkels M.D."/>
            <person name="Tetu S.G."/>
            <person name="Rangel L.I."/>
            <person name="Kidarsa T.A."/>
            <person name="Wilson N.L."/>
            <person name="van de Mortel J.E."/>
            <person name="Song C."/>
            <person name="Blumhagen R."/>
            <person name="Radune D."/>
            <person name="Hostetler J.B."/>
            <person name="Brinkac L.M."/>
            <person name="Durkin A.S."/>
            <person name="Kluepfel D.A."/>
            <person name="Wechter W.P."/>
            <person name="Anderson A.J."/>
            <person name="Kim Y.C."/>
            <person name="Pierson L.S.III."/>
            <person name="Pierson E.A."/>
            <person name="Lindow S.E."/>
            <person name="Kobayashi D.Y."/>
            <person name="Raaijmakers J.M."/>
            <person name="Weller D.M."/>
            <person name="Thomashow L.S."/>
            <person name="Allen A.E."/>
            <person name="Paulsen I.T."/>
        </authorList>
    </citation>
    <scope>NUCLEOTIDE SEQUENCE [LARGE SCALE GENOMIC DNA]</scope>
    <source>
        <strain evidence="1 2">O6</strain>
    </source>
</reference>
<comment type="caution">
    <text evidence="1">The sequence shown here is derived from an EMBL/GenBank/DDBJ whole genome shotgun (WGS) entry which is preliminary data.</text>
</comment>
<protein>
    <submittedName>
        <fullName evidence="1">Uncharacterized protein</fullName>
    </submittedName>
</protein>
<organism evidence="1 2">
    <name type="scientific">Pseudomonas chlororaphis O6</name>
    <dbReference type="NCBI Taxonomy" id="1037915"/>
    <lineage>
        <taxon>Bacteria</taxon>
        <taxon>Pseudomonadati</taxon>
        <taxon>Pseudomonadota</taxon>
        <taxon>Gammaproteobacteria</taxon>
        <taxon>Pseudomonadales</taxon>
        <taxon>Pseudomonadaceae</taxon>
        <taxon>Pseudomonas</taxon>
    </lineage>
</organism>
<evidence type="ECO:0000313" key="2">
    <source>
        <dbReference type="Proteomes" id="UP000003790"/>
    </source>
</evidence>
<proteinExistence type="predicted"/>
<dbReference type="EMBL" id="AHOT01000011">
    <property type="protein sequence ID" value="EIM16751.1"/>
    <property type="molecule type" value="Genomic_DNA"/>
</dbReference>
<accession>A0AB33WUE9</accession>
<sequence length="206" mass="23538">MKTNALDHINVLLNNIDTFAVSIQPLWHPLGFVSCVIRDNPGKPILRVHYWPPNERRTKNPDWPVHTHSYALSSLVLHGNIEDIQCEIIDGEEYSIYKVSYFNGDSEITRTDGKASILNYNSEMRIEGEQYRVERGVFHQSVVKLSESAVTFVALSESSCEAPLVLGENGDHRYPYDRMPFNQEVFWSAVRYAISNPIIQNLAKNT</sequence>
<gene>
    <name evidence="1" type="ORF">PchlO6_3682</name>
</gene>